<dbReference type="CDD" id="cd15571">
    <property type="entry name" value="ePHD"/>
    <property type="match status" value="1"/>
</dbReference>
<dbReference type="SUPFAM" id="SSF57903">
    <property type="entry name" value="FYVE/PHD zinc finger"/>
    <property type="match status" value="2"/>
</dbReference>
<evidence type="ECO:0000256" key="2">
    <source>
        <dbReference type="ARBA" id="ARBA00022771"/>
    </source>
</evidence>
<dbReference type="InterPro" id="IPR001965">
    <property type="entry name" value="Znf_PHD"/>
</dbReference>
<feature type="domain" description="Zinc finger PHD-type" evidence="5">
    <location>
        <begin position="1027"/>
        <end position="1096"/>
    </location>
</feature>
<dbReference type="InterPro" id="IPR013083">
    <property type="entry name" value="Znf_RING/FYVE/PHD"/>
</dbReference>
<dbReference type="Gene3D" id="3.30.40.10">
    <property type="entry name" value="Zinc/RING finger domain, C3HC4 (zinc finger)"/>
    <property type="match status" value="2"/>
</dbReference>
<organism evidence="6 7">
    <name type="scientific">Cryptosporidium muris (strain RN66)</name>
    <dbReference type="NCBI Taxonomy" id="441375"/>
    <lineage>
        <taxon>Eukaryota</taxon>
        <taxon>Sar</taxon>
        <taxon>Alveolata</taxon>
        <taxon>Apicomplexa</taxon>
        <taxon>Conoidasida</taxon>
        <taxon>Coccidia</taxon>
        <taxon>Eucoccidiorida</taxon>
        <taxon>Eimeriorina</taxon>
        <taxon>Cryptosporidiidae</taxon>
        <taxon>Cryptosporidium</taxon>
    </lineage>
</organism>
<dbReference type="VEuPathDB" id="CryptoDB:CMU_015860"/>
<feature type="region of interest" description="Disordered" evidence="4">
    <location>
        <begin position="966"/>
        <end position="991"/>
    </location>
</feature>
<dbReference type="Pfam" id="PF13832">
    <property type="entry name" value="zf-HC5HC2H_2"/>
    <property type="match status" value="2"/>
</dbReference>
<evidence type="ECO:0000313" key="7">
    <source>
        <dbReference type="Proteomes" id="UP000001460"/>
    </source>
</evidence>
<reference evidence="6" key="1">
    <citation type="submission" date="2008-06" db="EMBL/GenBank/DDBJ databases">
        <authorList>
            <person name="Lorenzi H."/>
            <person name="Inman J."/>
            <person name="Miller J."/>
            <person name="Schobel S."/>
            <person name="Amedeo P."/>
            <person name="Caler E.V."/>
            <person name="da Silva J."/>
        </authorList>
    </citation>
    <scope>NUCLEOTIDE SEQUENCE [LARGE SCALE GENOMIC DNA]</scope>
    <source>
        <strain evidence="6">RN66</strain>
    </source>
</reference>
<keyword evidence="1" id="KW-0479">Metal-binding</keyword>
<proteinExistence type="predicted"/>
<dbReference type="PANTHER" id="PTHR13793">
    <property type="entry name" value="PHD FINGER PROTEINS"/>
    <property type="match status" value="1"/>
</dbReference>
<protein>
    <recommendedName>
        <fullName evidence="5">Zinc finger PHD-type domain-containing protein</fullName>
    </recommendedName>
</protein>
<evidence type="ECO:0000256" key="3">
    <source>
        <dbReference type="ARBA" id="ARBA00022833"/>
    </source>
</evidence>
<keyword evidence="2" id="KW-0863">Zinc-finger</keyword>
<evidence type="ECO:0000256" key="4">
    <source>
        <dbReference type="SAM" id="MobiDB-lite"/>
    </source>
</evidence>
<dbReference type="GO" id="GO:0008270">
    <property type="term" value="F:zinc ion binding"/>
    <property type="evidence" value="ECO:0007669"/>
    <property type="project" value="UniProtKB-KW"/>
</dbReference>
<keyword evidence="3" id="KW-0862">Zinc</keyword>
<accession>B6ACI5</accession>
<evidence type="ECO:0000259" key="5">
    <source>
        <dbReference type="SMART" id="SM00249"/>
    </source>
</evidence>
<dbReference type="OMA" id="RSENIPC"/>
<feature type="domain" description="Zinc finger PHD-type" evidence="5">
    <location>
        <begin position="1221"/>
        <end position="1329"/>
    </location>
</feature>
<dbReference type="GO" id="GO:0006357">
    <property type="term" value="P:regulation of transcription by RNA polymerase II"/>
    <property type="evidence" value="ECO:0007669"/>
    <property type="project" value="TreeGrafter"/>
</dbReference>
<dbReference type="EMBL" id="DS989728">
    <property type="protein sequence ID" value="EEA05839.1"/>
    <property type="molecule type" value="Genomic_DNA"/>
</dbReference>
<dbReference type="PANTHER" id="PTHR13793:SF107">
    <property type="entry name" value="BROMODOMAIN-CONTAINING PROTEIN HOMOLOG"/>
    <property type="match status" value="1"/>
</dbReference>
<dbReference type="eggNOG" id="KOG0957">
    <property type="taxonomic scope" value="Eukaryota"/>
</dbReference>
<evidence type="ECO:0000313" key="6">
    <source>
        <dbReference type="EMBL" id="EEA05839.1"/>
    </source>
</evidence>
<dbReference type="InterPro" id="IPR011011">
    <property type="entry name" value="Znf_FYVE_PHD"/>
</dbReference>
<dbReference type="eggNOG" id="KOG0954">
    <property type="taxonomic scope" value="Eukaryota"/>
</dbReference>
<dbReference type="GeneID" id="6995522"/>
<dbReference type="SMART" id="SM00249">
    <property type="entry name" value="PHD"/>
    <property type="match status" value="4"/>
</dbReference>
<feature type="domain" description="Zinc finger PHD-type" evidence="5">
    <location>
        <begin position="684"/>
        <end position="735"/>
    </location>
</feature>
<gene>
    <name evidence="6" type="ORF">CMU_015860</name>
</gene>
<keyword evidence="7" id="KW-1185">Reference proteome</keyword>
<dbReference type="RefSeq" id="XP_002140188.1">
    <property type="nucleotide sequence ID" value="XM_002140152.1"/>
</dbReference>
<feature type="domain" description="Zinc finger PHD-type" evidence="5">
    <location>
        <begin position="852"/>
        <end position="930"/>
    </location>
</feature>
<name>B6ACI5_CRYMR</name>
<sequence length="1738" mass="199964">MENFVSEVRGTKSTKISELQANNPQLQNRKMVSEKRRVTRSMRKQIVDNEVLNLTTDILNTTPSTKNIHNNEYLSSTNMKKKKKLTKIHAKNKKGNIVSNKTLDILNKDKMNSKSISQEIDNEITSVTFINENSQSTKVIGSSRLAKISWSKFDSYFRLIPIGKNKEKIMNTLPISNVQRKIALTEISYVEELLRSEFPWGPIGESYPYLTLKKLSLPPLYLPNCNMEYILDLISRYIIKGRSNNIKSNSEILKPWIVLFKLPHSISMVIFDSKLPIEQFKQIESENSIKLESSLNILNLNSSDELLEFDSNKNITELYSNWDLHCFIELSYYQYYYICKFLENVYYNYDSIHKRILFSMVRDIEQYPKYINVNDVIKKKSEEFQTIVSNYLGYPIDLNHFFTYPEVPKSDIIDVDKIKQEVKFSVFDNLNSINSTDLLVDNMWDSYHTYDPIYWWIDFVLSQKITETFNGCKYIGDSNHKIAIRPDYQTLAEIPCCIYLGGLWWLDPTNPLKLYSNKDESLYDSSDIDDNKKVESVPYCNLLHPYTMRIFELDEDFNFVQANLERFVPIYSEIVETLGTMKYNIEEQISRENDKSIPIANIPTLCTNIIQRYKVVNSWSKLRNQICLGYKDLEVKNILSNTTVQSNTKVDTEEDKKDITNLTSIKVSNIEDKPNLTSTELTNICCICFGSQTDTICPFVECVRCGIVVHAPCYSINIPSHELLDFYGWLCDRCELEKKSLGTQYLINFTAGNIKCSLCSHRGGAFKRTTNPGEWVHIVCVIWLLPLVTCEDWLNLDLWNIWRINRRPKQDQYIEELLQTLKVANYTCNTEDQLNTINKDEITNNFKCNSSQCTFCQNEATASLIKCSFSCCKVFYHPICAWLNGIYIYIDEEPNYNSGSSLLEYLYNKENLLDTCMRMINIHSYCIEHSQYLRPERDVTHQSNLRKRRYVNRDLFPDLYSSKYSQKISRNSQGTVQRSRNRPVTRSNSWESTIPLETSTNNINDGTYSKSEYYATALIPDKYNPNICSVCLKSNIIDCGNITSNSNEYLSYTICMGKDEILDLGLIRCKCCGITVHWTCYGLNLLPKSFVCQICKIGLRSENIPCILCPRRGGALKIAQISTYKENISSFEECKRSFVHITCALYTPGVYPIDNEIFTGISNYQGMVSLVKLQRNATIKNKSYFVRKFSYAEGVVQQFPFKILTQNIMNETSQIDIPAIFCCICKSCFGVIIACSYAGCNRMAHALCLNLHGCLVETIADVSNISSKSYGNLDIPNNSSGVLYIPPGSPPPFVNNEQVIFKSGEISQHNLQYSALTEFSQRVYCPEHGLNLARLNPGGKLLLSVHSSLSIALDVIEKLQRCEKIKRTLYHGQIEILSKGFPLISPDMTQSIDILQAYWNHFSNKNLLQSVKIKDGVISKFKDLGKYNPKKIQTKSYKKYIPVGTPKRTRSSGEVISVPSLEDAIKEARKQRQIYKQELAAAGIVIRKRLPPNRTPTIPFTRLSEEQLREAAINCLNSIGRNHTKIGMERSLEIPYNSQFTSEISKISNISPPNTYETSNINKSIENNSINIYHSHNKSDKCTTNNELNIEQSQSIESTQDISQTDHQIYTAQNLQSNVYSTNLQVSRPFCLRQHRHDCFRRRIAEFILNPPVIMDHRKKMIRNFTRQLRQYGVTAEEMLVSDVALPVIKSKPNMALNEISKPIININQQTIQNNIDHKQITDNLPITDITNQYPINR</sequence>
<dbReference type="OrthoDB" id="20839at2759"/>
<dbReference type="InterPro" id="IPR050701">
    <property type="entry name" value="Histone_Mod_Regulator"/>
</dbReference>
<evidence type="ECO:0000256" key="1">
    <source>
        <dbReference type="ARBA" id="ARBA00022723"/>
    </source>
</evidence>
<dbReference type="Proteomes" id="UP000001460">
    <property type="component" value="Unassembled WGS sequence"/>
</dbReference>